<comment type="caution">
    <text evidence="2">The sequence shown here is derived from an EMBL/GenBank/DDBJ whole genome shotgun (WGS) entry which is preliminary data.</text>
</comment>
<evidence type="ECO:0000313" key="2">
    <source>
        <dbReference type="EMBL" id="KAF6809967.1"/>
    </source>
</evidence>
<sequence length="120" mass="12963">MTGINSGISHVTLISEDEVEHGSRPRTVALPVARAARSAMPPSERNRLSKPTADILRAAPDGHGDDEMMKQQHGKRRQWSQHASDQSKLPAGHEENDRTGLPAATIPSEMATPTPDRNAA</sequence>
<feature type="region of interest" description="Disordered" evidence="1">
    <location>
        <begin position="34"/>
        <end position="120"/>
    </location>
</feature>
<proteinExistence type="predicted"/>
<keyword evidence="3" id="KW-1185">Reference proteome</keyword>
<organism evidence="2 3">
    <name type="scientific">Colletotrichum sojae</name>
    <dbReference type="NCBI Taxonomy" id="2175907"/>
    <lineage>
        <taxon>Eukaryota</taxon>
        <taxon>Fungi</taxon>
        <taxon>Dikarya</taxon>
        <taxon>Ascomycota</taxon>
        <taxon>Pezizomycotina</taxon>
        <taxon>Sordariomycetes</taxon>
        <taxon>Hypocreomycetidae</taxon>
        <taxon>Glomerellales</taxon>
        <taxon>Glomerellaceae</taxon>
        <taxon>Colletotrichum</taxon>
        <taxon>Colletotrichum orchidearum species complex</taxon>
    </lineage>
</organism>
<name>A0A8H6JBF2_9PEZI</name>
<accession>A0A8H6JBF2</accession>
<dbReference type="EMBL" id="WIGN01000093">
    <property type="protein sequence ID" value="KAF6809967.1"/>
    <property type="molecule type" value="Genomic_DNA"/>
</dbReference>
<evidence type="ECO:0000313" key="3">
    <source>
        <dbReference type="Proteomes" id="UP000652219"/>
    </source>
</evidence>
<dbReference type="Proteomes" id="UP000652219">
    <property type="component" value="Unassembled WGS sequence"/>
</dbReference>
<dbReference type="AlphaFoldDB" id="A0A8H6JBF2"/>
<feature type="compositionally biased region" description="Basic and acidic residues" evidence="1">
    <location>
        <begin position="60"/>
        <end position="70"/>
    </location>
</feature>
<evidence type="ECO:0000256" key="1">
    <source>
        <dbReference type="SAM" id="MobiDB-lite"/>
    </source>
</evidence>
<protein>
    <submittedName>
        <fullName evidence="2">Uncharacterized protein</fullName>
    </submittedName>
</protein>
<reference evidence="2 3" key="1">
    <citation type="journal article" date="2020" name="Phytopathology">
        <title>Genome Sequence Resources of Colletotrichum truncatum, C. plurivorum, C. musicola, and C. sojae: Four Species Pathogenic to Soybean (Glycine max).</title>
        <authorList>
            <person name="Rogerio F."/>
            <person name="Boufleur T.R."/>
            <person name="Ciampi-Guillardi M."/>
            <person name="Sukno S.A."/>
            <person name="Thon M.R."/>
            <person name="Massola Junior N.S."/>
            <person name="Baroncelli R."/>
        </authorList>
    </citation>
    <scope>NUCLEOTIDE SEQUENCE [LARGE SCALE GENOMIC DNA]</scope>
    <source>
        <strain evidence="2 3">LFN0009</strain>
    </source>
</reference>
<gene>
    <name evidence="2" type="ORF">CSOJ01_06578</name>
</gene>